<dbReference type="Pfam" id="PF07237">
    <property type="entry name" value="DUF1428"/>
    <property type="match status" value="1"/>
</dbReference>
<proteinExistence type="predicted"/>
<keyword evidence="2" id="KW-1185">Reference proteome</keyword>
<dbReference type="InterPro" id="IPR009874">
    <property type="entry name" value="DUF1428"/>
</dbReference>
<comment type="caution">
    <text evidence="1">The sequence shown here is derived from an EMBL/GenBank/DDBJ whole genome shotgun (WGS) entry which is preliminary data.</text>
</comment>
<sequence>MIFGGFNAIVEEGSERGGYTDGFVVPVPEGKREAYRELAAKMAKVFREHGANRVVEAIADDVPHGEVTDFYRAVKAEDGETVVFSFIEWPDKQSRDEAWAKIMQDDTMKPEDPMPFSGQRMFWGGFEPILDNDLAKASASA</sequence>
<accession>A0ABS9VQ41</accession>
<name>A0ABS9VQ41_9SPHN</name>
<evidence type="ECO:0000313" key="2">
    <source>
        <dbReference type="Proteomes" id="UP001203058"/>
    </source>
</evidence>
<gene>
    <name evidence="1" type="ORF">LZ016_13335</name>
</gene>
<dbReference type="PIRSF" id="PIRSF007028">
    <property type="entry name" value="UCP007028"/>
    <property type="match status" value="1"/>
</dbReference>
<dbReference type="Gene3D" id="3.30.70.100">
    <property type="match status" value="1"/>
</dbReference>
<evidence type="ECO:0000313" key="1">
    <source>
        <dbReference type="EMBL" id="MCH8617078.1"/>
    </source>
</evidence>
<dbReference type="InterPro" id="IPR011008">
    <property type="entry name" value="Dimeric_a/b-barrel"/>
</dbReference>
<dbReference type="EMBL" id="JAKZHW010000002">
    <property type="protein sequence ID" value="MCH8617078.1"/>
    <property type="molecule type" value="Genomic_DNA"/>
</dbReference>
<reference evidence="1 2" key="1">
    <citation type="submission" date="2022-03" db="EMBL/GenBank/DDBJ databases">
        <authorList>
            <person name="Jo J.-H."/>
            <person name="Im W.-T."/>
        </authorList>
    </citation>
    <scope>NUCLEOTIDE SEQUENCE [LARGE SCALE GENOMIC DNA]</scope>
    <source>
        <strain evidence="1 2">SM33</strain>
    </source>
</reference>
<dbReference type="Proteomes" id="UP001203058">
    <property type="component" value="Unassembled WGS sequence"/>
</dbReference>
<organism evidence="1 2">
    <name type="scientific">Sphingomonas telluris</name>
    <dbReference type="NCBI Taxonomy" id="2907998"/>
    <lineage>
        <taxon>Bacteria</taxon>
        <taxon>Pseudomonadati</taxon>
        <taxon>Pseudomonadota</taxon>
        <taxon>Alphaproteobacteria</taxon>
        <taxon>Sphingomonadales</taxon>
        <taxon>Sphingomonadaceae</taxon>
        <taxon>Sphingomonas</taxon>
    </lineage>
</organism>
<protein>
    <submittedName>
        <fullName evidence="1">DUF1428 domain-containing protein</fullName>
    </submittedName>
</protein>
<dbReference type="SUPFAM" id="SSF54909">
    <property type="entry name" value="Dimeric alpha+beta barrel"/>
    <property type="match status" value="1"/>
</dbReference>